<dbReference type="GO" id="GO:0004396">
    <property type="term" value="F:hexokinase activity"/>
    <property type="evidence" value="ECO:0007669"/>
    <property type="project" value="TreeGrafter"/>
</dbReference>
<proteinExistence type="predicted"/>
<dbReference type="KEGG" id="app:CAP2UW1_0063"/>
<dbReference type="HOGENOM" id="CLU_036604_0_3_4"/>
<dbReference type="eggNOG" id="COG1940">
    <property type="taxonomic scope" value="Bacteria"/>
</dbReference>
<sequence length="312" mass="33334">MATQRTRTRLFRRLRIGIDLGGTKIELVALDESGNVLRRRRRPTPQGDYLATIRVVTELVAAAEDDLGGRGSVGIGIPGTESVAAGHIKNANSTCLIGRPLRDDLQRLLQREVRLANDANCFALSEAIDGAGRGAEVVFGVILGTGVGGGIVVNQRVLTGVNRIAGEWGHNPLPSAEEEGLPPPACYCGRSGCVETWLSGPALSLDHWRHHGESLTAEAVGARAGAGDLAANASLQRYERRLAKALAQVINILDPDVIVLGGGLSNLERLYRSVPMLWTAHVFSDEVRTRLLPNVHGDSSGVRGAAWLWDEA</sequence>
<dbReference type="Gene3D" id="3.30.420.40">
    <property type="match status" value="2"/>
</dbReference>
<name>C7RIV1_ACCRE</name>
<dbReference type="PANTHER" id="PTHR18964">
    <property type="entry name" value="ROK (REPRESSOR, ORF, KINASE) FAMILY"/>
    <property type="match status" value="1"/>
</dbReference>
<reference evidence="1" key="1">
    <citation type="submission" date="2009-08" db="EMBL/GenBank/DDBJ databases">
        <authorList>
            <consortium name="US DOE Joint Genome Institute"/>
            <person name="Lucas S."/>
            <person name="Copeland A."/>
            <person name="Lapidus A."/>
            <person name="Glavina del Rio T."/>
            <person name="Dalin E."/>
            <person name="Tice H."/>
            <person name="Bruce D."/>
            <person name="Barry K."/>
            <person name="Pitluck S."/>
            <person name="Lowry S."/>
            <person name="Larimer F."/>
            <person name="Land M."/>
            <person name="Hauser L."/>
            <person name="Kyrpides N."/>
            <person name="Ivanova N."/>
            <person name="McMahon K.D."/>
            <person name="Hugenholtz P."/>
        </authorList>
    </citation>
    <scope>NUCLEOTIDE SEQUENCE</scope>
    <source>
        <strain evidence="1">UW-1</strain>
    </source>
</reference>
<gene>
    <name evidence="1" type="ordered locus">CAP2UW1_0063</name>
</gene>
<organism evidence="1">
    <name type="scientific">Accumulibacter regalis</name>
    <dbReference type="NCBI Taxonomy" id="522306"/>
    <lineage>
        <taxon>Bacteria</taxon>
        <taxon>Pseudomonadati</taxon>
        <taxon>Pseudomonadota</taxon>
        <taxon>Betaproteobacteria</taxon>
        <taxon>Candidatus Accumulibacter</taxon>
    </lineage>
</organism>
<dbReference type="Pfam" id="PF00480">
    <property type="entry name" value="ROK"/>
    <property type="match status" value="1"/>
</dbReference>
<dbReference type="PANTHER" id="PTHR18964:SF174">
    <property type="entry name" value="D-ALLOSE KINASE-RELATED"/>
    <property type="match status" value="1"/>
</dbReference>
<dbReference type="CDD" id="cd24066">
    <property type="entry name" value="ASKHA_NBD_ROK_EcFRK-like"/>
    <property type="match status" value="1"/>
</dbReference>
<dbReference type="EMBL" id="CP001715">
    <property type="protein sequence ID" value="ACV33437.1"/>
    <property type="molecule type" value="Genomic_DNA"/>
</dbReference>
<accession>C7RIV1</accession>
<dbReference type="InterPro" id="IPR043129">
    <property type="entry name" value="ATPase_NBD"/>
</dbReference>
<protein>
    <submittedName>
        <fullName evidence="1">ROK family protein</fullName>
    </submittedName>
</protein>
<dbReference type="InterPro" id="IPR000600">
    <property type="entry name" value="ROK"/>
</dbReference>
<dbReference type="SUPFAM" id="SSF53067">
    <property type="entry name" value="Actin-like ATPase domain"/>
    <property type="match status" value="1"/>
</dbReference>
<reference evidence="1" key="2">
    <citation type="submission" date="2009-09" db="EMBL/GenBank/DDBJ databases">
        <title>Complete sequence of chromosome of Candidatus Accumulibacter phosphatis clade IIA str. UW-1.</title>
        <authorList>
            <consortium name="US DOE Joint Genome Institute"/>
            <person name="Martin H.G."/>
            <person name="Ivanova N."/>
            <person name="Kunin V."/>
            <person name="Warnecke F."/>
            <person name="Barry K."/>
            <person name="He S."/>
            <person name="Salamov A."/>
            <person name="Szeto E."/>
            <person name="Dalin E."/>
            <person name="Pangilinan J.L."/>
            <person name="Lapidus A."/>
            <person name="Lowry S."/>
            <person name="Kyrpides N.C."/>
            <person name="McMahon K.D."/>
            <person name="Hugenholtz P."/>
        </authorList>
    </citation>
    <scope>NUCLEOTIDE SEQUENCE [LARGE SCALE GENOMIC DNA]</scope>
    <source>
        <strain evidence="1">UW-1</strain>
    </source>
</reference>
<dbReference type="InterPro" id="IPR049874">
    <property type="entry name" value="ROK_cs"/>
</dbReference>
<dbReference type="AlphaFoldDB" id="C7RIV1"/>
<dbReference type="STRING" id="522306.CAP2UW1_0063"/>
<dbReference type="PROSITE" id="PS01125">
    <property type="entry name" value="ROK"/>
    <property type="match status" value="1"/>
</dbReference>
<dbReference type="OrthoDB" id="9810372at2"/>
<evidence type="ECO:0000313" key="1">
    <source>
        <dbReference type="EMBL" id="ACV33437.1"/>
    </source>
</evidence>